<keyword evidence="2" id="KW-0966">Cell projection</keyword>
<evidence type="ECO:0000259" key="1">
    <source>
        <dbReference type="Pfam" id="PF24323"/>
    </source>
</evidence>
<dbReference type="Pfam" id="PF24323">
    <property type="entry name" value="DUF7494"/>
    <property type="match status" value="1"/>
</dbReference>
<name>A0A7S7LVS3_9BACT</name>
<dbReference type="InterPro" id="IPR055917">
    <property type="entry name" value="DUF7494"/>
</dbReference>
<accession>A0A7S7LVS3</accession>
<organism evidence="2 3">
    <name type="scientific">Candidatus Sulfurimonas baltica</name>
    <dbReference type="NCBI Taxonomy" id="2740404"/>
    <lineage>
        <taxon>Bacteria</taxon>
        <taxon>Pseudomonadati</taxon>
        <taxon>Campylobacterota</taxon>
        <taxon>Epsilonproteobacteria</taxon>
        <taxon>Campylobacterales</taxon>
        <taxon>Sulfurimonadaceae</taxon>
        <taxon>Sulfurimonas</taxon>
    </lineage>
</organism>
<sequence length="790" mass="90981">MLKTLLLALSLLLLFTQPIFSLEISLQGAKENHQDFSTLHLRDEDKFLCQDMKNDFDEIVKIVCAFSKSPSQKLKKIQNNFFEITTEVKNKTFFLIIKPYERMKLVPIVFDLTKDDTVFSSNVKLSNHWMVIGYRNELPFIKKNAELDVSINFPFTFAEDKFPYVGSLDMQGNPVHVERVGDVSQYIKIKKLYDDKEYEFTLELIDEVIKEYPNSLFTAELLFYKMKAYSKLMLYDELIDVAKAYLKEYSSDENIAEVLSMAAKSYYKIGLGTDADYFFDRLFTEHDNTVYAQWGYIYKGEMLDSSGSATQARLLFKKALEQTSDIDVASTAAYRLAQNFILSGDIKEASVYADKVAKAKPSYFIESIPESIDMMYDFVDSEDYNTGASIAQALFKSLEDTHEEYETLLKNRGVWLSKTKNKKESLEALNLYLKLFPDGLYEQEVKVAKDGLFFDVSDDNVTTKLTNYEKLINEYSGDSIGNKAIYEKAKLLIQNSKFRDALGLEEKLLKLDTEEYKDVGNMIKSSAIGTMKQALEVKECGSVLEIASKYKIELSDEWDDGIYECAMKGADYELAKKMADKNLKSKDLDERKKWLYRYIKIDFATGNYSNVIEASKDLITLIEDKKNSDYKDVYRYLFDTYSRLENSTKMIDTMAEIEKVYGLDYLDIERYVSLISAGSQKKDSNLVILYGEKVMKIQTISNSNAQSPFVEFALYEAYSKKENYNRALEVIKSLDNIELKKNTRARQKYLLGSIYSKLWRDDDAKAAYQDSINADKESSWAKLAKAAQEI</sequence>
<dbReference type="AlphaFoldDB" id="A0A7S7LVS3"/>
<keyword evidence="2" id="KW-0969">Cilium</keyword>
<proteinExistence type="predicted"/>
<protein>
    <submittedName>
        <fullName evidence="2">Flagellar protein</fullName>
    </submittedName>
</protein>
<feature type="domain" description="DUF7494" evidence="1">
    <location>
        <begin position="22"/>
        <end position="137"/>
    </location>
</feature>
<keyword evidence="3" id="KW-1185">Reference proteome</keyword>
<dbReference type="InterPro" id="IPR011990">
    <property type="entry name" value="TPR-like_helical_dom_sf"/>
</dbReference>
<dbReference type="RefSeq" id="WP_194370328.1">
    <property type="nucleotide sequence ID" value="NZ_CP054492.1"/>
</dbReference>
<reference evidence="2 3" key="1">
    <citation type="submission" date="2020-05" db="EMBL/GenBank/DDBJ databases">
        <title>Sulfurimonas marisnigri, sp. nov., and Sulfurimonas baltica, sp. nov., manganese oxide reducing chemolithoautotrophs of the class Epsilonproteobacteria isolated from the pelagic redoxclines of the Black and Baltic Seas and emended description of the genus Sulfurimonas.</title>
        <authorList>
            <person name="Henkel J.V."/>
            <person name="Laudan C."/>
            <person name="Werner J."/>
            <person name="Neu T."/>
            <person name="Plewe S."/>
            <person name="Sproer C."/>
            <person name="Bunk B."/>
            <person name="Schulz-Vogt H.N."/>
        </authorList>
    </citation>
    <scope>NUCLEOTIDE SEQUENCE [LARGE SCALE GENOMIC DNA]</scope>
    <source>
        <strain evidence="2 3">GD2</strain>
    </source>
</reference>
<keyword evidence="2" id="KW-0282">Flagellum</keyword>
<dbReference type="Gene3D" id="1.25.40.10">
    <property type="entry name" value="Tetratricopeptide repeat domain"/>
    <property type="match status" value="3"/>
</dbReference>
<dbReference type="Proteomes" id="UP000593994">
    <property type="component" value="Chromosome"/>
</dbReference>
<dbReference type="SUPFAM" id="SSF48452">
    <property type="entry name" value="TPR-like"/>
    <property type="match status" value="1"/>
</dbReference>
<dbReference type="EMBL" id="CP054492">
    <property type="protein sequence ID" value="QOY52358.1"/>
    <property type="molecule type" value="Genomic_DNA"/>
</dbReference>
<evidence type="ECO:0000313" key="3">
    <source>
        <dbReference type="Proteomes" id="UP000593994"/>
    </source>
</evidence>
<gene>
    <name evidence="2" type="ORF">HUE88_01290</name>
</gene>
<dbReference type="KEGG" id="sbal:HUE88_01290"/>
<evidence type="ECO:0000313" key="2">
    <source>
        <dbReference type="EMBL" id="QOY52358.1"/>
    </source>
</evidence>